<dbReference type="AlphaFoldDB" id="A0A1S2NCK1"/>
<protein>
    <recommendedName>
        <fullName evidence="5">Lipopolysaccharide assembly protein A domain-containing protein</fullName>
    </recommendedName>
</protein>
<evidence type="ECO:0000313" key="6">
    <source>
        <dbReference type="EMBL" id="OIJ42530.1"/>
    </source>
</evidence>
<evidence type="ECO:0000256" key="4">
    <source>
        <dbReference type="ARBA" id="ARBA00023136"/>
    </source>
</evidence>
<keyword evidence="2" id="KW-0812">Transmembrane</keyword>
<reference evidence="6 7" key="1">
    <citation type="submission" date="2014-10" db="EMBL/GenBank/DDBJ databases">
        <authorList>
            <person name="Seo M.-J."/>
            <person name="Seok Y.J."/>
            <person name="Cha I.-T."/>
        </authorList>
    </citation>
    <scope>NUCLEOTIDE SEQUENCE [LARGE SCALE GENOMIC DNA]</scope>
    <source>
        <strain evidence="6 7">NEU</strain>
    </source>
</reference>
<comment type="caution">
    <text evidence="6">The sequence shown here is derived from an EMBL/GenBank/DDBJ whole genome shotgun (WGS) entry which is preliminary data.</text>
</comment>
<name>A0A1S2NCK1_9BURK</name>
<dbReference type="Proteomes" id="UP000180246">
    <property type="component" value="Unassembled WGS sequence"/>
</dbReference>
<dbReference type="InterPro" id="IPR010445">
    <property type="entry name" value="LapA_dom"/>
</dbReference>
<dbReference type="GO" id="GO:0005886">
    <property type="term" value="C:plasma membrane"/>
    <property type="evidence" value="ECO:0007669"/>
    <property type="project" value="InterPro"/>
</dbReference>
<evidence type="ECO:0000259" key="5">
    <source>
        <dbReference type="Pfam" id="PF06305"/>
    </source>
</evidence>
<accession>A0A1S2NCK1</accession>
<evidence type="ECO:0000256" key="2">
    <source>
        <dbReference type="ARBA" id="ARBA00022692"/>
    </source>
</evidence>
<feature type="domain" description="Lipopolysaccharide assembly protein A" evidence="5">
    <location>
        <begin position="22"/>
        <end position="82"/>
    </location>
</feature>
<dbReference type="Pfam" id="PF06305">
    <property type="entry name" value="LapA_dom"/>
    <property type="match status" value="1"/>
</dbReference>
<evidence type="ECO:0000256" key="1">
    <source>
        <dbReference type="ARBA" id="ARBA00022475"/>
    </source>
</evidence>
<dbReference type="RefSeq" id="WP_071359980.1">
    <property type="nucleotide sequence ID" value="NZ_DALZDZ010000001.1"/>
</dbReference>
<dbReference type="EMBL" id="JRYB01000001">
    <property type="protein sequence ID" value="OIJ42530.1"/>
    <property type="molecule type" value="Genomic_DNA"/>
</dbReference>
<evidence type="ECO:0000313" key="7">
    <source>
        <dbReference type="Proteomes" id="UP000180246"/>
    </source>
</evidence>
<organism evidence="6 7">
    <name type="scientific">Massilia timonae</name>
    <dbReference type="NCBI Taxonomy" id="47229"/>
    <lineage>
        <taxon>Bacteria</taxon>
        <taxon>Pseudomonadati</taxon>
        <taxon>Pseudomonadota</taxon>
        <taxon>Betaproteobacteria</taxon>
        <taxon>Burkholderiales</taxon>
        <taxon>Oxalobacteraceae</taxon>
        <taxon>Telluria group</taxon>
        <taxon>Massilia</taxon>
    </lineage>
</organism>
<evidence type="ECO:0000256" key="3">
    <source>
        <dbReference type="ARBA" id="ARBA00022989"/>
    </source>
</evidence>
<keyword evidence="3" id="KW-1133">Transmembrane helix</keyword>
<keyword evidence="4" id="KW-0472">Membrane</keyword>
<proteinExistence type="predicted"/>
<keyword evidence="1" id="KW-1003">Cell membrane</keyword>
<gene>
    <name evidence="6" type="ORF">LO55_40</name>
</gene>
<sequence length="105" mass="11519">MKFVSTIVGIVLFILFFGFALKNTQEVDLHFFLQYELRGPLVLMLLAFFVAGAAFGILALAPTVFRQRREKWLNKITIQSLQSAAGTGNAAPTPDSVTPPPAPRP</sequence>